<dbReference type="InterPro" id="IPR014777">
    <property type="entry name" value="4pyrrole_Mease_sub1"/>
</dbReference>
<evidence type="ECO:0000259" key="8">
    <source>
        <dbReference type="Pfam" id="PF23016"/>
    </source>
</evidence>
<dbReference type="InterPro" id="IPR035996">
    <property type="entry name" value="4pyrrol_Methylase_sf"/>
</dbReference>
<dbReference type="InterPro" id="IPR053910">
    <property type="entry name" value="RsmI_HTH"/>
</dbReference>
<dbReference type="EC" id="2.1.1.198" evidence="6"/>
<dbReference type="PANTHER" id="PTHR46111">
    <property type="entry name" value="RIBOSOMAL RNA SMALL SUBUNIT METHYLTRANSFERASE I"/>
    <property type="match status" value="1"/>
</dbReference>
<dbReference type="OrthoDB" id="9809084at2"/>
<keyword evidence="4 6" id="KW-0808">Transferase</keyword>
<dbReference type="Pfam" id="PF00590">
    <property type="entry name" value="TP_methylase"/>
    <property type="match status" value="1"/>
</dbReference>
<dbReference type="FunFam" id="3.40.1010.10:FF:000002">
    <property type="entry name" value="Ribosomal RNA small subunit methyltransferase I"/>
    <property type="match status" value="1"/>
</dbReference>
<dbReference type="Pfam" id="PF23016">
    <property type="entry name" value="RsmI_C"/>
    <property type="match status" value="1"/>
</dbReference>
<keyword evidence="2 6" id="KW-0698">rRNA processing</keyword>
<accession>A0A0B3BX06</accession>
<gene>
    <name evidence="6" type="primary">rsmI</name>
    <name evidence="9" type="ORF">PT85_08865</name>
</gene>
<dbReference type="STRING" id="706570.PT85_08865"/>
<dbReference type="Proteomes" id="UP000030980">
    <property type="component" value="Unassembled WGS sequence"/>
</dbReference>
<dbReference type="EMBL" id="JTAK01000003">
    <property type="protein sequence ID" value="KHO65214.1"/>
    <property type="molecule type" value="Genomic_DNA"/>
</dbReference>
<dbReference type="InterPro" id="IPR014776">
    <property type="entry name" value="4pyrrole_Mease_sub2"/>
</dbReference>
<comment type="caution">
    <text evidence="9">The sequence shown here is derived from an EMBL/GenBank/DDBJ whole genome shotgun (WGS) entry which is preliminary data.</text>
</comment>
<organism evidence="9 10">
    <name type="scientific">Pseudomonas flexibilis</name>
    <dbReference type="NCBI Taxonomy" id="706570"/>
    <lineage>
        <taxon>Bacteria</taxon>
        <taxon>Pseudomonadati</taxon>
        <taxon>Pseudomonadota</taxon>
        <taxon>Gammaproteobacteria</taxon>
        <taxon>Pseudomonadales</taxon>
        <taxon>Pseudomonadaceae</taxon>
        <taxon>Pseudomonas</taxon>
    </lineage>
</organism>
<dbReference type="GO" id="GO:0005737">
    <property type="term" value="C:cytoplasm"/>
    <property type="evidence" value="ECO:0007669"/>
    <property type="project" value="UniProtKB-SubCell"/>
</dbReference>
<evidence type="ECO:0000256" key="2">
    <source>
        <dbReference type="ARBA" id="ARBA00022552"/>
    </source>
</evidence>
<evidence type="ECO:0000256" key="4">
    <source>
        <dbReference type="ARBA" id="ARBA00022679"/>
    </source>
</evidence>
<evidence type="ECO:0000256" key="3">
    <source>
        <dbReference type="ARBA" id="ARBA00022603"/>
    </source>
</evidence>
<dbReference type="InterPro" id="IPR018063">
    <property type="entry name" value="SAM_MeTrfase_RsmI_CS"/>
</dbReference>
<keyword evidence="5 6" id="KW-0949">S-adenosyl-L-methionine</keyword>
<dbReference type="CDD" id="cd11648">
    <property type="entry name" value="RsmI"/>
    <property type="match status" value="1"/>
</dbReference>
<evidence type="ECO:0000313" key="10">
    <source>
        <dbReference type="Proteomes" id="UP000030980"/>
    </source>
</evidence>
<feature type="domain" description="Tetrapyrrole methylase" evidence="7">
    <location>
        <begin position="20"/>
        <end position="219"/>
    </location>
</feature>
<evidence type="ECO:0000256" key="1">
    <source>
        <dbReference type="ARBA" id="ARBA00022490"/>
    </source>
</evidence>
<dbReference type="AlphaFoldDB" id="A0A0B3BX06"/>
<name>A0A0B3BX06_9PSED</name>
<evidence type="ECO:0000259" key="7">
    <source>
        <dbReference type="Pfam" id="PF00590"/>
    </source>
</evidence>
<dbReference type="InterPro" id="IPR008189">
    <property type="entry name" value="rRNA_ssu_MeTfrase_I"/>
</dbReference>
<comment type="subcellular location">
    <subcellularLocation>
        <location evidence="6">Cytoplasm</location>
    </subcellularLocation>
</comment>
<feature type="domain" description="RsmI HTH" evidence="8">
    <location>
        <begin position="248"/>
        <end position="292"/>
    </location>
</feature>
<comment type="similarity">
    <text evidence="6">Belongs to the methyltransferase superfamily. RsmI family.</text>
</comment>
<comment type="catalytic activity">
    <reaction evidence="6">
        <text>cytidine(1402) in 16S rRNA + S-adenosyl-L-methionine = 2'-O-methylcytidine(1402) in 16S rRNA + S-adenosyl-L-homocysteine + H(+)</text>
        <dbReference type="Rhea" id="RHEA:42924"/>
        <dbReference type="Rhea" id="RHEA-COMP:10285"/>
        <dbReference type="Rhea" id="RHEA-COMP:10286"/>
        <dbReference type="ChEBI" id="CHEBI:15378"/>
        <dbReference type="ChEBI" id="CHEBI:57856"/>
        <dbReference type="ChEBI" id="CHEBI:59789"/>
        <dbReference type="ChEBI" id="CHEBI:74495"/>
        <dbReference type="ChEBI" id="CHEBI:82748"/>
        <dbReference type="EC" id="2.1.1.198"/>
    </reaction>
</comment>
<evidence type="ECO:0000256" key="6">
    <source>
        <dbReference type="HAMAP-Rule" id="MF_01877"/>
    </source>
</evidence>
<dbReference type="SUPFAM" id="SSF53790">
    <property type="entry name" value="Tetrapyrrole methylase"/>
    <property type="match status" value="1"/>
</dbReference>
<keyword evidence="1 6" id="KW-0963">Cytoplasm</keyword>
<dbReference type="Gene3D" id="3.30.950.10">
    <property type="entry name" value="Methyltransferase, Cobalt-precorrin-4 Transmethylase, Domain 2"/>
    <property type="match status" value="1"/>
</dbReference>
<dbReference type="PROSITE" id="PS01296">
    <property type="entry name" value="RSMI"/>
    <property type="match status" value="1"/>
</dbReference>
<dbReference type="GO" id="GO:0070677">
    <property type="term" value="F:rRNA (cytosine-2'-O-)-methyltransferase activity"/>
    <property type="evidence" value="ECO:0007669"/>
    <property type="project" value="UniProtKB-UniRule"/>
</dbReference>
<sequence>MCVFSGWRCSVADPTSAGVLYVVATPIGNLDDISARALRVLGDVALIAAEDTRHSQRLLQHFGITTPLQACHEHNEREQGGRFLSRLLAGDDVALISDAGTPLISDPGFHLVRQARAAGVRVVPVPGPSALITALSAAGLPSDRFIFEGFLPAKAAGRRARLEALREEPRTLIFYEAPHRLLESLEALRDTLGAERQVVLARELTKTFETLKGLPAGELCEWVRADANQQRGECVLLVAGWQAPEGDEAVSAEALRVLDLLLAELPVKRAAALAAEITGARKNLLYQVALERQSK</sequence>
<keyword evidence="10" id="KW-1185">Reference proteome</keyword>
<keyword evidence="3 6" id="KW-0489">Methyltransferase</keyword>
<dbReference type="FunFam" id="3.30.950.10:FF:000002">
    <property type="entry name" value="Ribosomal RNA small subunit methyltransferase I"/>
    <property type="match status" value="1"/>
</dbReference>
<protein>
    <recommendedName>
        <fullName evidence="6">Ribosomal RNA small subunit methyltransferase I</fullName>
        <ecNumber evidence="6">2.1.1.198</ecNumber>
    </recommendedName>
    <alternativeName>
        <fullName evidence="6">16S rRNA 2'-O-ribose C1402 methyltransferase</fullName>
    </alternativeName>
    <alternativeName>
        <fullName evidence="6">rRNA (cytidine-2'-O-)-methyltransferase RsmI</fullName>
    </alternativeName>
</protein>
<evidence type="ECO:0000313" key="9">
    <source>
        <dbReference type="EMBL" id="KHO65214.1"/>
    </source>
</evidence>
<dbReference type="InterPro" id="IPR000878">
    <property type="entry name" value="4pyrrol_Mease"/>
</dbReference>
<dbReference type="PIRSF" id="PIRSF005917">
    <property type="entry name" value="MTase_YraL"/>
    <property type="match status" value="1"/>
</dbReference>
<dbReference type="HAMAP" id="MF_01877">
    <property type="entry name" value="16SrRNA_methyltr_I"/>
    <property type="match status" value="1"/>
</dbReference>
<proteinExistence type="inferred from homology"/>
<dbReference type="Gene3D" id="3.40.1010.10">
    <property type="entry name" value="Cobalt-precorrin-4 Transmethylase, Domain 1"/>
    <property type="match status" value="1"/>
</dbReference>
<reference evidence="9 10" key="1">
    <citation type="submission" date="2014-11" db="EMBL/GenBank/DDBJ databases">
        <title>Genome sequence of Pseudomonas tuomuerensis JCM 14085.</title>
        <authorList>
            <person name="Shin S.-K."/>
            <person name="Yi H."/>
        </authorList>
    </citation>
    <scope>NUCLEOTIDE SEQUENCE [LARGE SCALE GENOMIC DNA]</scope>
    <source>
        <strain evidence="9 10">JCM 14085</strain>
    </source>
</reference>
<comment type="function">
    <text evidence="6">Catalyzes the 2'-O-methylation of the ribose of cytidine 1402 (C1402) in 16S rRNA.</text>
</comment>
<dbReference type="NCBIfam" id="TIGR00096">
    <property type="entry name" value="16S rRNA (cytidine(1402)-2'-O)-methyltransferase"/>
    <property type="match status" value="1"/>
</dbReference>
<dbReference type="PANTHER" id="PTHR46111:SF1">
    <property type="entry name" value="RIBOSOMAL RNA SMALL SUBUNIT METHYLTRANSFERASE I"/>
    <property type="match status" value="1"/>
</dbReference>
<evidence type="ECO:0000256" key="5">
    <source>
        <dbReference type="ARBA" id="ARBA00022691"/>
    </source>
</evidence>